<dbReference type="AlphaFoldDB" id="A0A964DYC3"/>
<proteinExistence type="inferred from homology"/>
<comment type="similarity">
    <text evidence="2">Belongs to the UPF0014 family.</text>
</comment>
<evidence type="ECO:0000256" key="4">
    <source>
        <dbReference type="ARBA" id="ARBA00022989"/>
    </source>
</evidence>
<feature type="transmembrane region" description="Helical" evidence="6">
    <location>
        <begin position="12"/>
        <end position="32"/>
    </location>
</feature>
<evidence type="ECO:0000256" key="3">
    <source>
        <dbReference type="ARBA" id="ARBA00022692"/>
    </source>
</evidence>
<dbReference type="PANTHER" id="PTHR30028">
    <property type="entry name" value="UPF0014 INNER MEMBRANE PROTEIN YBBM-RELATED"/>
    <property type="match status" value="1"/>
</dbReference>
<evidence type="ECO:0000313" key="7">
    <source>
        <dbReference type="EMBL" id="MCB8874623.1"/>
    </source>
</evidence>
<sequence>MHPIALSPTDLAVGSSLIFLCALLSLLLSLGIHRTLLWAAARMVVQLLLIGFVLRFVFSVGSPWLTALVALVMAGATTYEVGARQDRRLTAGWHYGVGGGATVISTLIIVVLALTTALRPHPWYDARHALPLTGIILGGVMNSVSLSLNSLFNGAVRERAAIEARLALGDSRYAALRDLAAQSIRTALIPTINQMMAAGLITLPGIMTGQLLAGMDPVSSAKYQILLMFLLVGGNCCGAFAAVFLVLQRLTDKRDRLRLDRLHSARA</sequence>
<comment type="subcellular location">
    <subcellularLocation>
        <location evidence="1">Membrane</location>
        <topology evidence="1">Multi-pass membrane protein</topology>
    </subcellularLocation>
</comment>
<name>A0A964DYC3_9PROT</name>
<evidence type="ECO:0000256" key="1">
    <source>
        <dbReference type="ARBA" id="ARBA00004141"/>
    </source>
</evidence>
<dbReference type="Pfam" id="PF03649">
    <property type="entry name" value="UPF0014"/>
    <property type="match status" value="1"/>
</dbReference>
<feature type="transmembrane region" description="Helical" evidence="6">
    <location>
        <begin position="225"/>
        <end position="247"/>
    </location>
</feature>
<dbReference type="EMBL" id="JAESVB010000002">
    <property type="protein sequence ID" value="MCB8874623.1"/>
    <property type="molecule type" value="Genomic_DNA"/>
</dbReference>
<feature type="transmembrane region" description="Helical" evidence="6">
    <location>
        <begin position="95"/>
        <end position="118"/>
    </location>
</feature>
<reference evidence="7" key="1">
    <citation type="journal article" date="2021" name="Microorganisms">
        <title>Acidisoma silvae sp. nov. and Acidisomacellulosilytica sp. nov., Two Acidophilic Bacteria Isolated from Decaying Wood, Hydrolyzing Cellulose and Producing Poly-3-hydroxybutyrate.</title>
        <authorList>
            <person name="Mieszkin S."/>
            <person name="Pouder E."/>
            <person name="Uroz S."/>
            <person name="Simon-Colin C."/>
            <person name="Alain K."/>
        </authorList>
    </citation>
    <scope>NUCLEOTIDE SEQUENCE</scope>
    <source>
        <strain evidence="7">HW T2.11</strain>
    </source>
</reference>
<organism evidence="7 8">
    <name type="scientific">Acidisoma silvae</name>
    <dbReference type="NCBI Taxonomy" id="2802396"/>
    <lineage>
        <taxon>Bacteria</taxon>
        <taxon>Pseudomonadati</taxon>
        <taxon>Pseudomonadota</taxon>
        <taxon>Alphaproteobacteria</taxon>
        <taxon>Acetobacterales</taxon>
        <taxon>Acidocellaceae</taxon>
        <taxon>Acidisoma</taxon>
    </lineage>
</organism>
<accession>A0A964DYC3</accession>
<gene>
    <name evidence="7" type="primary">fetB</name>
    <name evidence="7" type="ORF">ASILVAE211_05445</name>
</gene>
<evidence type="ECO:0000256" key="5">
    <source>
        <dbReference type="ARBA" id="ARBA00023136"/>
    </source>
</evidence>
<dbReference type="GO" id="GO:0005886">
    <property type="term" value="C:plasma membrane"/>
    <property type="evidence" value="ECO:0007669"/>
    <property type="project" value="TreeGrafter"/>
</dbReference>
<dbReference type="PANTHER" id="PTHR30028:SF0">
    <property type="entry name" value="PROTEIN ALUMINUM SENSITIVE 3"/>
    <property type="match status" value="1"/>
</dbReference>
<comment type="caution">
    <text evidence="7">The sequence shown here is derived from an EMBL/GenBank/DDBJ whole genome shotgun (WGS) entry which is preliminary data.</text>
</comment>
<reference evidence="7" key="2">
    <citation type="submission" date="2021-01" db="EMBL/GenBank/DDBJ databases">
        <authorList>
            <person name="Mieszkin S."/>
            <person name="Pouder E."/>
            <person name="Alain K."/>
        </authorList>
    </citation>
    <scope>NUCLEOTIDE SEQUENCE</scope>
    <source>
        <strain evidence="7">HW T2.11</strain>
    </source>
</reference>
<feature type="transmembrane region" description="Helical" evidence="6">
    <location>
        <begin position="195"/>
        <end position="213"/>
    </location>
</feature>
<dbReference type="Proteomes" id="UP000708298">
    <property type="component" value="Unassembled WGS sequence"/>
</dbReference>
<keyword evidence="8" id="KW-1185">Reference proteome</keyword>
<dbReference type="RefSeq" id="WP_227320290.1">
    <property type="nucleotide sequence ID" value="NZ_JAESVB010000002.1"/>
</dbReference>
<feature type="transmembrane region" description="Helical" evidence="6">
    <location>
        <begin position="130"/>
        <end position="152"/>
    </location>
</feature>
<evidence type="ECO:0000313" key="8">
    <source>
        <dbReference type="Proteomes" id="UP000708298"/>
    </source>
</evidence>
<keyword evidence="5 6" id="KW-0472">Membrane</keyword>
<evidence type="ECO:0000256" key="2">
    <source>
        <dbReference type="ARBA" id="ARBA00005268"/>
    </source>
</evidence>
<keyword evidence="3 6" id="KW-0812">Transmembrane</keyword>
<keyword evidence="4 6" id="KW-1133">Transmembrane helix</keyword>
<protein>
    <submittedName>
        <fullName evidence="7">Iron export ABC transporter permease subunit FetB</fullName>
    </submittedName>
</protein>
<evidence type="ECO:0000256" key="6">
    <source>
        <dbReference type="SAM" id="Phobius"/>
    </source>
</evidence>
<dbReference type="InterPro" id="IPR005226">
    <property type="entry name" value="UPF0014_fam"/>
</dbReference>